<evidence type="ECO:0000313" key="7">
    <source>
        <dbReference type="EMBL" id="HAN29151.1"/>
    </source>
</evidence>
<evidence type="ECO:0000256" key="2">
    <source>
        <dbReference type="ARBA" id="ARBA00022475"/>
    </source>
</evidence>
<dbReference type="PANTHER" id="PTHR30606">
    <property type="entry name" value="LIPID A BIOSYNTHESIS LAUROYL ACYLTRANSFERASE"/>
    <property type="match status" value="1"/>
</dbReference>
<dbReference type="PANTHER" id="PTHR30606:SF10">
    <property type="entry name" value="PHOSPHATIDYLINOSITOL MANNOSIDE ACYLTRANSFERASE"/>
    <property type="match status" value="1"/>
</dbReference>
<evidence type="ECO:0000313" key="8">
    <source>
        <dbReference type="Proteomes" id="UP000259273"/>
    </source>
</evidence>
<dbReference type="AlphaFoldDB" id="A0A3C1KRE7"/>
<dbReference type="GO" id="GO:0016746">
    <property type="term" value="F:acyltransferase activity"/>
    <property type="evidence" value="ECO:0007669"/>
    <property type="project" value="UniProtKB-KW"/>
</dbReference>
<proteinExistence type="predicted"/>
<dbReference type="EMBL" id="DMND01000211">
    <property type="protein sequence ID" value="HAN29151.1"/>
    <property type="molecule type" value="Genomic_DNA"/>
</dbReference>
<dbReference type="STRING" id="1121937.GCA_000423125_02563"/>
<accession>A0A3C1KRE7</accession>
<comment type="subcellular location">
    <subcellularLocation>
        <location evidence="1">Cell inner membrane</location>
    </subcellularLocation>
</comment>
<evidence type="ECO:0000256" key="6">
    <source>
        <dbReference type="ARBA" id="ARBA00023315"/>
    </source>
</evidence>
<evidence type="ECO:0000256" key="3">
    <source>
        <dbReference type="ARBA" id="ARBA00022519"/>
    </source>
</evidence>
<keyword evidence="5" id="KW-0472">Membrane</keyword>
<evidence type="ECO:0000256" key="4">
    <source>
        <dbReference type="ARBA" id="ARBA00022679"/>
    </source>
</evidence>
<dbReference type="Proteomes" id="UP000259273">
    <property type="component" value="Unassembled WGS sequence"/>
</dbReference>
<dbReference type="Pfam" id="PF03279">
    <property type="entry name" value="Lip_A_acyltrans"/>
    <property type="match status" value="1"/>
</dbReference>
<keyword evidence="6 7" id="KW-0012">Acyltransferase</keyword>
<feature type="non-terminal residue" evidence="7">
    <location>
        <position position="171"/>
    </location>
</feature>
<name>A0A3C1KRE7_9GAMM</name>
<reference evidence="7 8" key="1">
    <citation type="journal article" date="2018" name="Nat. Biotechnol.">
        <title>A standardized bacterial taxonomy based on genome phylogeny substantially revises the tree of life.</title>
        <authorList>
            <person name="Parks D.H."/>
            <person name="Chuvochina M."/>
            <person name="Waite D.W."/>
            <person name="Rinke C."/>
            <person name="Skarshewski A."/>
            <person name="Chaumeil P.A."/>
            <person name="Hugenholtz P."/>
        </authorList>
    </citation>
    <scope>NUCLEOTIDE SEQUENCE [LARGE SCALE GENOMIC DNA]</scope>
    <source>
        <strain evidence="7">UBA9158</strain>
    </source>
</reference>
<organism evidence="7 8">
    <name type="scientific">Haliea salexigens</name>
    <dbReference type="NCBI Taxonomy" id="287487"/>
    <lineage>
        <taxon>Bacteria</taxon>
        <taxon>Pseudomonadati</taxon>
        <taxon>Pseudomonadota</taxon>
        <taxon>Gammaproteobacteria</taxon>
        <taxon>Cellvibrionales</taxon>
        <taxon>Halieaceae</taxon>
        <taxon>Haliea</taxon>
    </lineage>
</organism>
<dbReference type="GO" id="GO:0005886">
    <property type="term" value="C:plasma membrane"/>
    <property type="evidence" value="ECO:0007669"/>
    <property type="project" value="UniProtKB-SubCell"/>
</dbReference>
<evidence type="ECO:0000256" key="1">
    <source>
        <dbReference type="ARBA" id="ARBA00004533"/>
    </source>
</evidence>
<keyword evidence="2" id="KW-1003">Cell membrane</keyword>
<dbReference type="GO" id="GO:0009247">
    <property type="term" value="P:glycolipid biosynthetic process"/>
    <property type="evidence" value="ECO:0007669"/>
    <property type="project" value="UniProtKB-ARBA"/>
</dbReference>
<keyword evidence="3" id="KW-0997">Cell inner membrane</keyword>
<sequence length="171" mass="19000">MALTRARLLIGLIRLVGKLNLATAQRIGALLGGLMGRLPNRSNRVTQINLAIAYPELGERERKLLVRESLEHTGRVAMEIPLIWEWPVERCLGLVQEIEGEELLTEARASGKGLLLLAPHLGNWELCGLYFSSRYRMAALYSPPSLPGFEAYMTASRSRHGSELVPGDRRG</sequence>
<evidence type="ECO:0000256" key="5">
    <source>
        <dbReference type="ARBA" id="ARBA00023136"/>
    </source>
</evidence>
<gene>
    <name evidence="7" type="ORF">DCP75_15815</name>
</gene>
<keyword evidence="4 7" id="KW-0808">Transferase</keyword>
<protein>
    <submittedName>
        <fullName evidence="7">Lipid A biosynthesis acyltransferase</fullName>
    </submittedName>
</protein>
<dbReference type="InterPro" id="IPR004960">
    <property type="entry name" value="LipA_acyltrans"/>
</dbReference>
<comment type="caution">
    <text evidence="7">The sequence shown here is derived from an EMBL/GenBank/DDBJ whole genome shotgun (WGS) entry which is preliminary data.</text>
</comment>